<comment type="caution">
    <text evidence="2">The sequence shown here is derived from an EMBL/GenBank/DDBJ whole genome shotgun (WGS) entry which is preliminary data.</text>
</comment>
<proteinExistence type="predicted"/>
<dbReference type="Pfam" id="PF10517">
    <property type="entry name" value="DM13"/>
    <property type="match status" value="1"/>
</dbReference>
<protein>
    <recommendedName>
        <fullName evidence="1">DM13 domain-containing protein</fullName>
    </recommendedName>
</protein>
<sequence>MKKALLLIIALLILVAAVFYFGLHTYFTGTEIKEALPASMEESYPNVIRTGSFVNADFVHRGSGTASIMEVDEGMTILRLEKFSVTNGPDLYVYLTKSDSPTGDLESLGDFLDLGPLKAAMGDQNYAVRGDIEGYTTAVIWCRKYGVLFSYAVMQ</sequence>
<dbReference type="AlphaFoldDB" id="A0A1F8FU63"/>
<dbReference type="STRING" id="1802685.A3C88_02975"/>
<reference evidence="2 3" key="1">
    <citation type="journal article" date="2016" name="Nat. Commun.">
        <title>Thousands of microbial genomes shed light on interconnected biogeochemical processes in an aquifer system.</title>
        <authorList>
            <person name="Anantharaman K."/>
            <person name="Brown C.T."/>
            <person name="Hug L.A."/>
            <person name="Sharon I."/>
            <person name="Castelle C.J."/>
            <person name="Probst A.J."/>
            <person name="Thomas B.C."/>
            <person name="Singh A."/>
            <person name="Wilkins M.J."/>
            <person name="Karaoz U."/>
            <person name="Brodie E.L."/>
            <person name="Williams K.H."/>
            <person name="Hubbard S.S."/>
            <person name="Banfield J.F."/>
        </authorList>
    </citation>
    <scope>NUCLEOTIDE SEQUENCE [LARGE SCALE GENOMIC DNA]</scope>
</reference>
<gene>
    <name evidence="2" type="ORF">A3C88_02975</name>
</gene>
<organism evidence="2 3">
    <name type="scientific">Candidatus Yanofskybacteria bacterium RIFCSPHIGHO2_02_FULL_50_12</name>
    <dbReference type="NCBI Taxonomy" id="1802685"/>
    <lineage>
        <taxon>Bacteria</taxon>
        <taxon>Candidatus Yanofskyibacteriota</taxon>
    </lineage>
</organism>
<dbReference type="PROSITE" id="PS51549">
    <property type="entry name" value="DM13"/>
    <property type="match status" value="1"/>
</dbReference>
<dbReference type="InterPro" id="IPR019545">
    <property type="entry name" value="DM13_domain"/>
</dbReference>
<feature type="domain" description="DM13" evidence="1">
    <location>
        <begin position="51"/>
        <end position="155"/>
    </location>
</feature>
<evidence type="ECO:0000313" key="3">
    <source>
        <dbReference type="Proteomes" id="UP000178117"/>
    </source>
</evidence>
<dbReference type="Proteomes" id="UP000178117">
    <property type="component" value="Unassembled WGS sequence"/>
</dbReference>
<dbReference type="EMBL" id="MGJZ01000031">
    <property type="protein sequence ID" value="OGN16521.1"/>
    <property type="molecule type" value="Genomic_DNA"/>
</dbReference>
<evidence type="ECO:0000313" key="2">
    <source>
        <dbReference type="EMBL" id="OGN16521.1"/>
    </source>
</evidence>
<name>A0A1F8FU63_9BACT</name>
<evidence type="ECO:0000259" key="1">
    <source>
        <dbReference type="PROSITE" id="PS51549"/>
    </source>
</evidence>
<accession>A0A1F8FU63</accession>